<dbReference type="InterPro" id="IPR004380">
    <property type="entry name" value="Asp_race"/>
</dbReference>
<dbReference type="STRING" id="1196324.A374_19390"/>
<dbReference type="InterPro" id="IPR001920">
    <property type="entry name" value="Asp/Glu_race"/>
</dbReference>
<dbReference type="SUPFAM" id="SSF53681">
    <property type="entry name" value="Aspartate/glutamate racemase"/>
    <property type="match status" value="2"/>
</dbReference>
<proteinExistence type="inferred from homology"/>
<dbReference type="EMBL" id="AKKV01000053">
    <property type="protein sequence ID" value="EIT83716.1"/>
    <property type="molecule type" value="Genomic_DNA"/>
</dbReference>
<reference evidence="3 4" key="1">
    <citation type="journal article" date="2012" name="J. Bacteriol.">
        <title>Genome of Bacillus macauensis ZFHKF-1, a Long-Chain-Forming Bacterium.</title>
        <authorList>
            <person name="Cai L."/>
            <person name="Zhang T."/>
        </authorList>
    </citation>
    <scope>NUCLEOTIDE SEQUENCE [LARGE SCALE GENOMIC DNA]</scope>
    <source>
        <strain evidence="3 4">ZFHKF-1</strain>
    </source>
</reference>
<dbReference type="AlphaFoldDB" id="I8IW51"/>
<dbReference type="PANTHER" id="PTHR21198">
    <property type="entry name" value="GLUTAMATE RACEMASE"/>
    <property type="match status" value="1"/>
</dbReference>
<dbReference type="InterPro" id="IPR015942">
    <property type="entry name" value="Asp/Glu/hydantoin_racemase"/>
</dbReference>
<dbReference type="Pfam" id="PF01177">
    <property type="entry name" value="Asp_Glu_race"/>
    <property type="match status" value="1"/>
</dbReference>
<dbReference type="Gene3D" id="3.40.50.1860">
    <property type="match status" value="2"/>
</dbReference>
<dbReference type="GO" id="GO:0047661">
    <property type="term" value="F:amino-acid racemase activity"/>
    <property type="evidence" value="ECO:0007669"/>
    <property type="project" value="InterPro"/>
</dbReference>
<dbReference type="PANTHER" id="PTHR21198:SF7">
    <property type="entry name" value="ASPARTATE-GLUTAMATE RACEMASE FAMILY"/>
    <property type="match status" value="1"/>
</dbReference>
<dbReference type="Proteomes" id="UP000004080">
    <property type="component" value="Unassembled WGS sequence"/>
</dbReference>
<dbReference type="PATRIC" id="fig|1196324.3.peg.3940"/>
<gene>
    <name evidence="3" type="ORF">A374_19390</name>
</gene>
<dbReference type="eggNOG" id="COG1794">
    <property type="taxonomic scope" value="Bacteria"/>
</dbReference>
<comment type="similarity">
    <text evidence="1">Belongs to the aspartate/glutamate racemases family.</text>
</comment>
<sequence>MKTIGMLGGMSWESTAIYYKVMNERVKQRLGGLHSAKCLLSSVDFEEMAQLQADGDWQGAGELLGKQAAALEQAGADFLIICTNTMHSVIPTIKRFVSLPFLHIAEATATRIQQASLSKVGLLGTRYTMEQDFYSAKIEEAGIEVMIPSEQERQDVHRIIYEELCLGHQVDSSRARYQEIIRSLQARGAEGIILGCTEIGLLISESDVELPLFDTAVIHAEEAVERALLAD</sequence>
<evidence type="ECO:0000256" key="2">
    <source>
        <dbReference type="ARBA" id="ARBA00023235"/>
    </source>
</evidence>
<keyword evidence="4" id="KW-1185">Reference proteome</keyword>
<protein>
    <submittedName>
        <fullName evidence="3">Aspartate racemase</fullName>
    </submittedName>
</protein>
<keyword evidence="2" id="KW-0413">Isomerase</keyword>
<name>I8IW51_9BACL</name>
<organism evidence="3 4">
    <name type="scientific">Fictibacillus macauensis ZFHKF-1</name>
    <dbReference type="NCBI Taxonomy" id="1196324"/>
    <lineage>
        <taxon>Bacteria</taxon>
        <taxon>Bacillati</taxon>
        <taxon>Bacillota</taxon>
        <taxon>Bacilli</taxon>
        <taxon>Bacillales</taxon>
        <taxon>Fictibacillaceae</taxon>
        <taxon>Fictibacillus</taxon>
    </lineage>
</organism>
<accession>I8IW51</accession>
<dbReference type="OrthoDB" id="9803739at2"/>
<evidence type="ECO:0000313" key="3">
    <source>
        <dbReference type="EMBL" id="EIT83716.1"/>
    </source>
</evidence>
<evidence type="ECO:0000256" key="1">
    <source>
        <dbReference type="ARBA" id="ARBA00007847"/>
    </source>
</evidence>
<dbReference type="NCBIfam" id="TIGR00035">
    <property type="entry name" value="asp_race"/>
    <property type="match status" value="1"/>
</dbReference>
<comment type="caution">
    <text evidence="3">The sequence shown here is derived from an EMBL/GenBank/DDBJ whole genome shotgun (WGS) entry which is preliminary data.</text>
</comment>
<dbReference type="RefSeq" id="WP_007203942.1">
    <property type="nucleotide sequence ID" value="NZ_AKKV01000053.1"/>
</dbReference>
<evidence type="ECO:0000313" key="4">
    <source>
        <dbReference type="Proteomes" id="UP000004080"/>
    </source>
</evidence>